<dbReference type="eggNOG" id="KOG1627">
    <property type="taxonomic scope" value="Eukaryota"/>
</dbReference>
<dbReference type="CDD" id="cd03181">
    <property type="entry name" value="GST_C_EF1Bgamma_like"/>
    <property type="match status" value="1"/>
</dbReference>
<dbReference type="VEuPathDB" id="AmoebaDB:DICPUDRAFT_156785"/>
<organism evidence="8 9">
    <name type="scientific">Dictyostelium purpureum</name>
    <name type="common">Slime mold</name>
    <dbReference type="NCBI Taxonomy" id="5786"/>
    <lineage>
        <taxon>Eukaryota</taxon>
        <taxon>Amoebozoa</taxon>
        <taxon>Evosea</taxon>
        <taxon>Eumycetozoa</taxon>
        <taxon>Dictyostelia</taxon>
        <taxon>Dictyosteliales</taxon>
        <taxon>Dictyosteliaceae</taxon>
        <taxon>Dictyostelium</taxon>
    </lineage>
</organism>
<keyword evidence="1 3" id="KW-0251">Elongation factor</keyword>
<dbReference type="InterPro" id="IPR040079">
    <property type="entry name" value="Glutathione_S-Trfase"/>
</dbReference>
<dbReference type="KEGG" id="dpp:DICPUDRAFT_156785"/>
<dbReference type="SMART" id="SM01183">
    <property type="entry name" value="EF1G"/>
    <property type="match status" value="1"/>
</dbReference>
<dbReference type="OrthoDB" id="249703at2759"/>
<dbReference type="InterPro" id="IPR050802">
    <property type="entry name" value="EF-GSTs"/>
</dbReference>
<dbReference type="InterPro" id="IPR036282">
    <property type="entry name" value="Glutathione-S-Trfase_C_sf"/>
</dbReference>
<feature type="compositionally biased region" description="Basic and acidic residues" evidence="4">
    <location>
        <begin position="216"/>
        <end position="235"/>
    </location>
</feature>
<dbReference type="Pfam" id="PF00043">
    <property type="entry name" value="GST_C"/>
    <property type="match status" value="1"/>
</dbReference>
<dbReference type="PANTHER" id="PTHR43986">
    <property type="entry name" value="ELONGATION FACTOR 1-GAMMA"/>
    <property type="match status" value="1"/>
</dbReference>
<dbReference type="PROSITE" id="PS50405">
    <property type="entry name" value="GST_CTER"/>
    <property type="match status" value="1"/>
</dbReference>
<evidence type="ECO:0000313" key="9">
    <source>
        <dbReference type="Proteomes" id="UP000001064"/>
    </source>
</evidence>
<dbReference type="InterPro" id="IPR004046">
    <property type="entry name" value="GST_C"/>
</dbReference>
<feature type="domain" description="GST N-terminal" evidence="6">
    <location>
        <begin position="1"/>
        <end position="81"/>
    </location>
</feature>
<keyword evidence="9" id="KW-1185">Reference proteome</keyword>
<dbReference type="GO" id="GO:0003746">
    <property type="term" value="F:translation elongation factor activity"/>
    <property type="evidence" value="ECO:0007669"/>
    <property type="project" value="UniProtKB-UniRule"/>
</dbReference>
<dbReference type="InterPro" id="IPR001662">
    <property type="entry name" value="EF1B_G_C"/>
</dbReference>
<evidence type="ECO:0000313" key="8">
    <source>
        <dbReference type="EMBL" id="EGC31377.1"/>
    </source>
</evidence>
<dbReference type="SUPFAM" id="SSF89942">
    <property type="entry name" value="eEF1-gamma domain"/>
    <property type="match status" value="1"/>
</dbReference>
<dbReference type="Gene3D" id="3.30.70.1010">
    <property type="entry name" value="Translation elongation factor EF1B, gamma chain, conserved domain"/>
    <property type="match status" value="1"/>
</dbReference>
<dbReference type="AlphaFoldDB" id="F0ZXF8"/>
<evidence type="ECO:0000256" key="3">
    <source>
        <dbReference type="PROSITE-ProRule" id="PRU00519"/>
    </source>
</evidence>
<feature type="domain" description="EF-1-gamma C-terminal" evidence="5">
    <location>
        <begin position="245"/>
        <end position="404"/>
    </location>
</feature>
<dbReference type="GO" id="GO:0006414">
    <property type="term" value="P:translational elongation"/>
    <property type="evidence" value="ECO:0000318"/>
    <property type="project" value="GO_Central"/>
</dbReference>
<dbReference type="FunFam" id="1.20.1050.10:FF:000006">
    <property type="entry name" value="Elongation factor 1 gamma"/>
    <property type="match status" value="1"/>
</dbReference>
<dbReference type="Proteomes" id="UP000001064">
    <property type="component" value="Unassembled WGS sequence"/>
</dbReference>
<dbReference type="PROSITE" id="PS50404">
    <property type="entry name" value="GST_NTER"/>
    <property type="match status" value="1"/>
</dbReference>
<dbReference type="InterPro" id="IPR036249">
    <property type="entry name" value="Thioredoxin-like_sf"/>
</dbReference>
<dbReference type="EMBL" id="GL871258">
    <property type="protein sequence ID" value="EGC31377.1"/>
    <property type="molecule type" value="Genomic_DNA"/>
</dbReference>
<dbReference type="Pfam" id="PF02798">
    <property type="entry name" value="GST_N"/>
    <property type="match status" value="1"/>
</dbReference>
<evidence type="ECO:0000256" key="4">
    <source>
        <dbReference type="SAM" id="MobiDB-lite"/>
    </source>
</evidence>
<feature type="region of interest" description="Disordered" evidence="4">
    <location>
        <begin position="216"/>
        <end position="252"/>
    </location>
</feature>
<dbReference type="InterPro" id="IPR004045">
    <property type="entry name" value="Glutathione_S-Trfase_N"/>
</dbReference>
<dbReference type="RefSeq" id="XP_003292098.1">
    <property type="nucleotide sequence ID" value="XM_003292050.1"/>
</dbReference>
<evidence type="ECO:0000259" key="5">
    <source>
        <dbReference type="PROSITE" id="PS50040"/>
    </source>
</evidence>
<protein>
    <submittedName>
        <fullName evidence="8">Uncharacterized protein</fullName>
    </submittedName>
</protein>
<evidence type="ECO:0000259" key="6">
    <source>
        <dbReference type="PROSITE" id="PS50404"/>
    </source>
</evidence>
<gene>
    <name evidence="8" type="ORF">DICPUDRAFT_156785</name>
</gene>
<dbReference type="FunFam" id="3.30.70.1010:FF:000001">
    <property type="entry name" value="Elongation factor 1-gamma 1"/>
    <property type="match status" value="1"/>
</dbReference>
<dbReference type="GO" id="GO:0005634">
    <property type="term" value="C:nucleus"/>
    <property type="evidence" value="ECO:0000318"/>
    <property type="project" value="GO_Central"/>
</dbReference>
<sequence>MVMKLFTYPENNRAFKSLIAAKYAGVEIEVPAFNFQTDRDTEWFKALAPLKKVPVLSTEQGPIFESNAMARYVARLGGNLYGTDAYTAGVNDQWIDYASNEIDPINYGWTYSILGFVDFNSKETQKAKENMKKALGFLNEQLLNKSFLTGARVQLADVIVFCSLINFYKMVLDPAFRQPFGNVNRWFITMLNQPNVKSVVGTVALCEKMMAYVPPKKEEKPKAEKPKAEEKPKASEEEEVEKPKKKNPLDELPASTFSLDEFKRTYSNNEVSMSIPWFHQNFDSNGFSVYYCEYKYNDELGPLFMTCNLIGGFFQRLDSLHKYGFASMIVFGKDLGGGKIENQSVSGIWVFRGNEIPFEMKDCDDSLVYEWKKLDVVADKQLIDNYLAWEGFTDKNFLQGKLYK</sequence>
<dbReference type="PROSITE" id="PS50040">
    <property type="entry name" value="EF1G_C"/>
    <property type="match status" value="1"/>
</dbReference>
<dbReference type="STRING" id="5786.F0ZXF8"/>
<dbReference type="FunFam" id="3.40.30.10:FF:000148">
    <property type="entry name" value="Elongation factor 1B gamma"/>
    <property type="match status" value="1"/>
</dbReference>
<evidence type="ECO:0000259" key="7">
    <source>
        <dbReference type="PROSITE" id="PS50405"/>
    </source>
</evidence>
<keyword evidence="2 3" id="KW-0648">Protein biosynthesis</keyword>
<accession>F0ZXF8</accession>
<dbReference type="SUPFAM" id="SSF47616">
    <property type="entry name" value="GST C-terminal domain-like"/>
    <property type="match status" value="1"/>
</dbReference>
<dbReference type="GeneID" id="10505846"/>
<dbReference type="eggNOG" id="KOG0867">
    <property type="taxonomic scope" value="Eukaryota"/>
</dbReference>
<dbReference type="SFLD" id="SFLDG00358">
    <property type="entry name" value="Main_(cytGST)"/>
    <property type="match status" value="1"/>
</dbReference>
<evidence type="ECO:0000256" key="2">
    <source>
        <dbReference type="ARBA" id="ARBA00022917"/>
    </source>
</evidence>
<dbReference type="Gene3D" id="3.40.30.10">
    <property type="entry name" value="Glutaredoxin"/>
    <property type="match status" value="1"/>
</dbReference>
<dbReference type="SUPFAM" id="SSF52833">
    <property type="entry name" value="Thioredoxin-like"/>
    <property type="match status" value="1"/>
</dbReference>
<evidence type="ECO:0000256" key="1">
    <source>
        <dbReference type="ARBA" id="ARBA00022768"/>
    </source>
</evidence>
<proteinExistence type="predicted"/>
<dbReference type="Pfam" id="PF00647">
    <property type="entry name" value="EF1G"/>
    <property type="match status" value="1"/>
</dbReference>
<dbReference type="Gene3D" id="1.20.1050.10">
    <property type="match status" value="1"/>
</dbReference>
<dbReference type="SFLD" id="SFLDS00019">
    <property type="entry name" value="Glutathione_Transferase_(cytos"/>
    <property type="match status" value="1"/>
</dbReference>
<dbReference type="GO" id="GO:0005737">
    <property type="term" value="C:cytoplasm"/>
    <property type="evidence" value="ECO:0000318"/>
    <property type="project" value="GO_Central"/>
</dbReference>
<dbReference type="PANTHER" id="PTHR43986:SF1">
    <property type="entry name" value="ELONGATION FACTOR 1-GAMMA"/>
    <property type="match status" value="1"/>
</dbReference>
<reference evidence="9" key="1">
    <citation type="journal article" date="2011" name="Genome Biol.">
        <title>Comparative genomics of the social amoebae Dictyostelium discoideum and Dictyostelium purpureum.</title>
        <authorList>
            <consortium name="US DOE Joint Genome Institute (JGI-PGF)"/>
            <person name="Sucgang R."/>
            <person name="Kuo A."/>
            <person name="Tian X."/>
            <person name="Salerno W."/>
            <person name="Parikh A."/>
            <person name="Feasley C.L."/>
            <person name="Dalin E."/>
            <person name="Tu H."/>
            <person name="Huang E."/>
            <person name="Barry K."/>
            <person name="Lindquist E."/>
            <person name="Shapiro H."/>
            <person name="Bruce D."/>
            <person name="Schmutz J."/>
            <person name="Salamov A."/>
            <person name="Fey P."/>
            <person name="Gaudet P."/>
            <person name="Anjard C."/>
            <person name="Babu M.M."/>
            <person name="Basu S."/>
            <person name="Bushmanova Y."/>
            <person name="van der Wel H."/>
            <person name="Katoh-Kurasawa M."/>
            <person name="Dinh C."/>
            <person name="Coutinho P.M."/>
            <person name="Saito T."/>
            <person name="Elias M."/>
            <person name="Schaap P."/>
            <person name="Kay R.R."/>
            <person name="Henrissat B."/>
            <person name="Eichinger L."/>
            <person name="Rivero F."/>
            <person name="Putnam N.H."/>
            <person name="West C.M."/>
            <person name="Loomis W.F."/>
            <person name="Chisholm R.L."/>
            <person name="Shaulsky G."/>
            <person name="Strassmann J.E."/>
            <person name="Queller D.C."/>
            <person name="Kuspa A."/>
            <person name="Grigoriev I.V."/>
        </authorList>
    </citation>
    <scope>NUCLEOTIDE SEQUENCE [LARGE SCALE GENOMIC DNA]</scope>
    <source>
        <strain evidence="9">QSDP1</strain>
    </source>
</reference>
<dbReference type="InterPro" id="IPR036433">
    <property type="entry name" value="EF1B_G_C_sf"/>
</dbReference>
<dbReference type="OMA" id="TQYFSWT"/>
<dbReference type="InParanoid" id="F0ZXF8"/>
<dbReference type="CDD" id="cd03044">
    <property type="entry name" value="GST_N_EF1Bgamma"/>
    <property type="match status" value="1"/>
</dbReference>
<dbReference type="InterPro" id="IPR010987">
    <property type="entry name" value="Glutathione-S-Trfase_C-like"/>
</dbReference>
<feature type="domain" description="GST C-terminal" evidence="7">
    <location>
        <begin position="84"/>
        <end position="212"/>
    </location>
</feature>
<dbReference type="FunCoup" id="F0ZXF8">
    <property type="interactions" value="865"/>
</dbReference>
<name>F0ZXF8_DICPU</name>